<name>A0A5J6ZF50_9GAMM</name>
<dbReference type="InterPro" id="IPR023170">
    <property type="entry name" value="HhH_base_excis_C"/>
</dbReference>
<evidence type="ECO:0000256" key="1">
    <source>
        <dbReference type="ARBA" id="ARBA00000843"/>
    </source>
</evidence>
<evidence type="ECO:0000256" key="9">
    <source>
        <dbReference type="ARBA" id="ARBA00022801"/>
    </source>
</evidence>
<proteinExistence type="inferred from homology"/>
<dbReference type="EC" id="3.2.2.31" evidence="4 14"/>
<dbReference type="GO" id="GO:0035485">
    <property type="term" value="F:adenine/guanine mispair binding"/>
    <property type="evidence" value="ECO:0007669"/>
    <property type="project" value="TreeGrafter"/>
</dbReference>
<dbReference type="OrthoDB" id="9802365at2"/>
<evidence type="ECO:0000256" key="10">
    <source>
        <dbReference type="ARBA" id="ARBA00023004"/>
    </source>
</evidence>
<dbReference type="Proteomes" id="UP000326914">
    <property type="component" value="Chromosome"/>
</dbReference>
<evidence type="ECO:0000256" key="2">
    <source>
        <dbReference type="ARBA" id="ARBA00002933"/>
    </source>
</evidence>
<keyword evidence="11" id="KW-0411">Iron-sulfur</keyword>
<dbReference type="CDD" id="cd00056">
    <property type="entry name" value="ENDO3c"/>
    <property type="match status" value="1"/>
</dbReference>
<dbReference type="InterPro" id="IPR015797">
    <property type="entry name" value="NUDIX_hydrolase-like_dom_sf"/>
</dbReference>
<dbReference type="SUPFAM" id="SSF48150">
    <property type="entry name" value="DNA-glycosylase"/>
    <property type="match status" value="1"/>
</dbReference>
<comment type="cofactor">
    <cofactor evidence="14">
        <name>[4Fe-4S] cluster</name>
        <dbReference type="ChEBI" id="CHEBI:49883"/>
    </cofactor>
    <text evidence="14">Binds 1 [4Fe-4S] cluster.</text>
</comment>
<comment type="similarity">
    <text evidence="3 14">Belongs to the Nth/MutY family.</text>
</comment>
<dbReference type="Pfam" id="PF00730">
    <property type="entry name" value="HhH-GPD"/>
    <property type="match status" value="1"/>
</dbReference>
<comment type="function">
    <text evidence="2">Adenine glycosylase active on G-A mispairs. MutY also corrects error-prone DNA synthesis past GO lesions which are due to the oxidatively damaged form of guanine: 7,8-dihydro-8-oxoguanine (8-oxo-dGTP).</text>
</comment>
<protein>
    <recommendedName>
        <fullName evidence="5 14">Adenine DNA glycosylase</fullName>
        <ecNumber evidence="4 14">3.2.2.31</ecNumber>
    </recommendedName>
</protein>
<evidence type="ECO:0000259" key="15">
    <source>
        <dbReference type="SMART" id="SM00478"/>
    </source>
</evidence>
<feature type="domain" description="HhH-GPD" evidence="15">
    <location>
        <begin position="39"/>
        <end position="190"/>
    </location>
</feature>
<keyword evidence="8 14" id="KW-0227">DNA damage</keyword>
<evidence type="ECO:0000256" key="13">
    <source>
        <dbReference type="ARBA" id="ARBA00023295"/>
    </source>
</evidence>
<dbReference type="SMART" id="SM00478">
    <property type="entry name" value="ENDO3c"/>
    <property type="match status" value="1"/>
</dbReference>
<dbReference type="PANTHER" id="PTHR42944">
    <property type="entry name" value="ADENINE DNA GLYCOSYLASE"/>
    <property type="match status" value="1"/>
</dbReference>
<evidence type="ECO:0000256" key="6">
    <source>
        <dbReference type="ARBA" id="ARBA00022485"/>
    </source>
</evidence>
<keyword evidence="7" id="KW-0479">Metal-binding</keyword>
<gene>
    <name evidence="16" type="primary">mutY</name>
    <name evidence="16" type="ORF">FQV32_03005</name>
</gene>
<evidence type="ECO:0000256" key="3">
    <source>
        <dbReference type="ARBA" id="ARBA00008343"/>
    </source>
</evidence>
<dbReference type="GO" id="GO:0006284">
    <property type="term" value="P:base-excision repair"/>
    <property type="evidence" value="ECO:0007669"/>
    <property type="project" value="UniProtKB-UniRule"/>
</dbReference>
<dbReference type="AlphaFoldDB" id="A0A5J6ZF50"/>
<dbReference type="Gene3D" id="1.10.340.30">
    <property type="entry name" value="Hypothetical protein, domain 2"/>
    <property type="match status" value="1"/>
</dbReference>
<keyword evidence="6" id="KW-0004">4Fe-4S</keyword>
<keyword evidence="9" id="KW-0378">Hydrolase</keyword>
<dbReference type="GO" id="GO:0034039">
    <property type="term" value="F:8-oxo-7,8-dihydroguanine DNA N-glycosylase activity"/>
    <property type="evidence" value="ECO:0007669"/>
    <property type="project" value="TreeGrafter"/>
</dbReference>
<dbReference type="InterPro" id="IPR003265">
    <property type="entry name" value="HhH-GPD_domain"/>
</dbReference>
<dbReference type="GO" id="GO:0032357">
    <property type="term" value="F:oxidized purine DNA binding"/>
    <property type="evidence" value="ECO:0007669"/>
    <property type="project" value="TreeGrafter"/>
</dbReference>
<sequence>MIFNTFSRLVLNWYHINGRKDLPWQKNKTLYTVWISEVMLQQTQVKTVIPYFKKFILKFPNLNVLSQANLNDILHLWSGLGYYKRAENIYKTAKIIEQKFNGKFPSNITDLVKLPGIGRSTAGAILSFTLNYFFSILDGNVQRILIRHYGLTKCSKNTATQKKLWNLIENITPIHHTGKFNQGIIDIGALICNPRIPKCNFCPLNITCIAYKEKEWKKYSLQKNKKIKSKRKYWFIVIYFKNKIWMQKNTIKSIWNDLFCFPSFNNKKQAEQWIQGHQINIKKYKKISSFNHEFSHFTMQVNPILIKLFFQKIFFDIKKEGIWYDLKKPQKIGLPIIVKKILKLST</sequence>
<dbReference type="InterPro" id="IPR044298">
    <property type="entry name" value="MIG/MutY"/>
</dbReference>
<dbReference type="GO" id="GO:0051539">
    <property type="term" value="F:4 iron, 4 sulfur cluster binding"/>
    <property type="evidence" value="ECO:0007669"/>
    <property type="project" value="UniProtKB-UniRule"/>
</dbReference>
<evidence type="ECO:0000256" key="12">
    <source>
        <dbReference type="ARBA" id="ARBA00023204"/>
    </source>
</evidence>
<evidence type="ECO:0000256" key="8">
    <source>
        <dbReference type="ARBA" id="ARBA00022763"/>
    </source>
</evidence>
<dbReference type="FunFam" id="1.10.340.30:FF:000002">
    <property type="entry name" value="Adenine DNA glycosylase"/>
    <property type="match status" value="1"/>
</dbReference>
<comment type="catalytic activity">
    <reaction evidence="1 14">
        <text>Hydrolyzes free adenine bases from 7,8-dihydro-8-oxoguanine:adenine mismatched double-stranded DNA, leaving an apurinic site.</text>
        <dbReference type="EC" id="3.2.2.31"/>
    </reaction>
</comment>
<dbReference type="NCBIfam" id="TIGR01084">
    <property type="entry name" value="mutY"/>
    <property type="match status" value="1"/>
</dbReference>
<dbReference type="GO" id="GO:0006298">
    <property type="term" value="P:mismatch repair"/>
    <property type="evidence" value="ECO:0007669"/>
    <property type="project" value="TreeGrafter"/>
</dbReference>
<dbReference type="SUPFAM" id="SSF55811">
    <property type="entry name" value="Nudix"/>
    <property type="match status" value="1"/>
</dbReference>
<dbReference type="RefSeq" id="WP_158346820.1">
    <property type="nucleotide sequence ID" value="NZ_CP042426.1"/>
</dbReference>
<evidence type="ECO:0000256" key="7">
    <source>
        <dbReference type="ARBA" id="ARBA00022723"/>
    </source>
</evidence>
<dbReference type="CDD" id="cd03431">
    <property type="entry name" value="NUDIX_DNA_Glycosylase_C-MutY"/>
    <property type="match status" value="1"/>
</dbReference>
<evidence type="ECO:0000256" key="5">
    <source>
        <dbReference type="ARBA" id="ARBA00022023"/>
    </source>
</evidence>
<evidence type="ECO:0000256" key="11">
    <source>
        <dbReference type="ARBA" id="ARBA00023014"/>
    </source>
</evidence>
<keyword evidence="13 14" id="KW-0326">Glycosidase</keyword>
<dbReference type="PANTHER" id="PTHR42944:SF1">
    <property type="entry name" value="ADENINE DNA GLYCOSYLASE"/>
    <property type="match status" value="1"/>
</dbReference>
<dbReference type="GO" id="GO:0046872">
    <property type="term" value="F:metal ion binding"/>
    <property type="evidence" value="ECO:0007669"/>
    <property type="project" value="UniProtKB-UniRule"/>
</dbReference>
<evidence type="ECO:0000313" key="17">
    <source>
        <dbReference type="Proteomes" id="UP000326914"/>
    </source>
</evidence>
<dbReference type="Gene3D" id="3.90.79.10">
    <property type="entry name" value="Nucleoside Triphosphate Pyrophosphohydrolase"/>
    <property type="match status" value="1"/>
</dbReference>
<evidence type="ECO:0000313" key="16">
    <source>
        <dbReference type="EMBL" id="QFQ32356.1"/>
    </source>
</evidence>
<evidence type="ECO:0000256" key="14">
    <source>
        <dbReference type="RuleBase" id="RU365096"/>
    </source>
</evidence>
<accession>A0A5J6ZF50</accession>
<dbReference type="Pfam" id="PF00633">
    <property type="entry name" value="HHH"/>
    <property type="match status" value="1"/>
</dbReference>
<dbReference type="InterPro" id="IPR005760">
    <property type="entry name" value="A/G_AdeGlyc_MutY"/>
</dbReference>
<keyword evidence="12" id="KW-0234">DNA repair</keyword>
<dbReference type="GO" id="GO:0000701">
    <property type="term" value="F:purine-specific mismatch base pair DNA N-glycosylase activity"/>
    <property type="evidence" value="ECO:0007669"/>
    <property type="project" value="UniProtKB-EC"/>
</dbReference>
<evidence type="ECO:0000256" key="4">
    <source>
        <dbReference type="ARBA" id="ARBA00012045"/>
    </source>
</evidence>
<dbReference type="InterPro" id="IPR029119">
    <property type="entry name" value="MutY_C"/>
</dbReference>
<organism evidence="16 17">
    <name type="scientific">Buchnera aphidicola</name>
    <name type="common">Aphis gossypii</name>
    <dbReference type="NCBI Taxonomy" id="98785"/>
    <lineage>
        <taxon>Bacteria</taxon>
        <taxon>Pseudomonadati</taxon>
        <taxon>Pseudomonadota</taxon>
        <taxon>Gammaproteobacteria</taxon>
        <taxon>Enterobacterales</taxon>
        <taxon>Erwiniaceae</taxon>
        <taxon>Buchnera</taxon>
    </lineage>
</organism>
<keyword evidence="10 14" id="KW-0408">Iron</keyword>
<dbReference type="EMBL" id="CP042426">
    <property type="protein sequence ID" value="QFQ32356.1"/>
    <property type="molecule type" value="Genomic_DNA"/>
</dbReference>
<reference evidence="16 17" key="1">
    <citation type="submission" date="2019-07" db="EMBL/GenBank/DDBJ databases">
        <title>Buchnera limit thermal tolerance of host aphids.</title>
        <authorList>
            <person name="Zhang B."/>
            <person name="Moran N."/>
        </authorList>
    </citation>
    <scope>NUCLEOTIDE SEQUENCE [LARGE SCALE GENOMIC DNA]</scope>
    <source>
        <strain evidence="16 17">Ago-UT1</strain>
    </source>
</reference>
<dbReference type="Pfam" id="PF14815">
    <property type="entry name" value="NUDIX_4"/>
    <property type="match status" value="1"/>
</dbReference>
<dbReference type="InterPro" id="IPR000445">
    <property type="entry name" value="HhH_motif"/>
</dbReference>
<dbReference type="InterPro" id="IPR011257">
    <property type="entry name" value="DNA_glycosylase"/>
</dbReference>
<dbReference type="Gene3D" id="1.10.1670.10">
    <property type="entry name" value="Helix-hairpin-Helix base-excision DNA repair enzymes (C-terminal)"/>
    <property type="match status" value="1"/>
</dbReference>